<evidence type="ECO:0000313" key="2">
    <source>
        <dbReference type="Proteomes" id="UP000602198"/>
    </source>
</evidence>
<reference evidence="1 2" key="1">
    <citation type="submission" date="2021-01" db="EMBL/GenBank/DDBJ databases">
        <title>WGS of actinomycetes isolated from Thailand.</title>
        <authorList>
            <person name="Thawai C."/>
        </authorList>
    </citation>
    <scope>NUCLEOTIDE SEQUENCE [LARGE SCALE GENOMIC DNA]</scope>
    <source>
        <strain evidence="1 2">LPG 2</strain>
    </source>
</reference>
<gene>
    <name evidence="1" type="ORF">JK358_33995</name>
</gene>
<name>A0ABS1MFJ0_9NOCA</name>
<dbReference type="Proteomes" id="UP000602198">
    <property type="component" value="Unassembled WGS sequence"/>
</dbReference>
<evidence type="ECO:0000313" key="1">
    <source>
        <dbReference type="EMBL" id="MBL1079430.1"/>
    </source>
</evidence>
<proteinExistence type="predicted"/>
<keyword evidence="2" id="KW-1185">Reference proteome</keyword>
<dbReference type="EMBL" id="JAERRJ010000016">
    <property type="protein sequence ID" value="MBL1079430.1"/>
    <property type="molecule type" value="Genomic_DNA"/>
</dbReference>
<accession>A0ABS1MFJ0</accession>
<organism evidence="1 2">
    <name type="scientific">Nocardia acididurans</name>
    <dbReference type="NCBI Taxonomy" id="2802282"/>
    <lineage>
        <taxon>Bacteria</taxon>
        <taxon>Bacillati</taxon>
        <taxon>Actinomycetota</taxon>
        <taxon>Actinomycetes</taxon>
        <taxon>Mycobacteriales</taxon>
        <taxon>Nocardiaceae</taxon>
        <taxon>Nocardia</taxon>
    </lineage>
</organism>
<protein>
    <submittedName>
        <fullName evidence="1">Uncharacterized protein</fullName>
    </submittedName>
</protein>
<sequence>MAMPPLMVAITDSIYRLPAPISTAWRIRNGLHEVVIEPGINRVQASHFWFRRNVAWRALGVVGVPQAILDSSGRLHERAFGRLYSIARHVSWYL</sequence>
<comment type="caution">
    <text evidence="1">The sequence shown here is derived from an EMBL/GenBank/DDBJ whole genome shotgun (WGS) entry which is preliminary data.</text>
</comment>
<dbReference type="RefSeq" id="WP_201955913.1">
    <property type="nucleotide sequence ID" value="NZ_JAERRJ010000016.1"/>
</dbReference>